<dbReference type="Proteomes" id="UP001075354">
    <property type="component" value="Chromosome 2"/>
</dbReference>
<dbReference type="GO" id="GO:0008745">
    <property type="term" value="F:N-acetylmuramoyl-L-alanine amidase activity"/>
    <property type="evidence" value="ECO:0007669"/>
    <property type="project" value="InterPro"/>
</dbReference>
<dbReference type="GO" id="GO:0008270">
    <property type="term" value="F:zinc ion binding"/>
    <property type="evidence" value="ECO:0007669"/>
    <property type="project" value="InterPro"/>
</dbReference>
<comment type="similarity">
    <text evidence="1">Belongs to the N-acetylmuramoyl-L-alanine amidase 2 family.</text>
</comment>
<keyword evidence="6" id="KW-1185">Reference proteome</keyword>
<comment type="caution">
    <text evidence="5">The sequence shown here is derived from an EMBL/GenBank/DDBJ whole genome shotgun (WGS) entry which is preliminary data.</text>
</comment>
<name>A0AAV7XY92_9NEOP</name>
<accession>A0AAV7XY92</accession>
<evidence type="ECO:0000256" key="1">
    <source>
        <dbReference type="ARBA" id="ARBA00007553"/>
    </source>
</evidence>
<sequence>MYNFLIGGDGLIYEGRGWLVAQHLYGWDSFILGVAFIGHFDDECPTLLQQAALTNFLQFGVQIGRLFDNYSVIGACALIDAPASPGPGQCFLAELRSWHNYWDDAHTNGACPALAARRPPQAAQPHGGNAGAY</sequence>
<proteinExistence type="inferred from homology"/>
<evidence type="ECO:0000256" key="2">
    <source>
        <dbReference type="ARBA" id="ARBA00022588"/>
    </source>
</evidence>
<dbReference type="AlphaFoldDB" id="A0AAV7XY92"/>
<dbReference type="InterPro" id="IPR036505">
    <property type="entry name" value="Amidase/PGRP_sf"/>
</dbReference>
<dbReference type="InterPro" id="IPR015510">
    <property type="entry name" value="PGRP"/>
</dbReference>
<dbReference type="Gene3D" id="3.40.80.10">
    <property type="entry name" value="Peptidoglycan recognition protein-like"/>
    <property type="match status" value="1"/>
</dbReference>
<dbReference type="EMBL" id="JAPTSV010000002">
    <property type="protein sequence ID" value="KAJ1530156.1"/>
    <property type="molecule type" value="Genomic_DNA"/>
</dbReference>
<reference evidence="5" key="1">
    <citation type="submission" date="2022-12" db="EMBL/GenBank/DDBJ databases">
        <title>Chromosome-level genome assembly of the bean flower thrips Megalurothrips usitatus.</title>
        <authorList>
            <person name="Ma L."/>
            <person name="Liu Q."/>
            <person name="Li H."/>
            <person name="Cai W."/>
        </authorList>
    </citation>
    <scope>NUCLEOTIDE SEQUENCE</scope>
    <source>
        <strain evidence="5">Cailab_2022a</strain>
    </source>
</reference>
<dbReference type="PANTHER" id="PTHR11022">
    <property type="entry name" value="PEPTIDOGLYCAN RECOGNITION PROTEIN"/>
    <property type="match status" value="1"/>
</dbReference>
<dbReference type="Pfam" id="PF01510">
    <property type="entry name" value="Amidase_2"/>
    <property type="match status" value="1"/>
</dbReference>
<dbReference type="GO" id="GO:0009253">
    <property type="term" value="P:peptidoglycan catabolic process"/>
    <property type="evidence" value="ECO:0007669"/>
    <property type="project" value="InterPro"/>
</dbReference>
<dbReference type="CDD" id="cd06583">
    <property type="entry name" value="PGRP"/>
    <property type="match status" value="1"/>
</dbReference>
<gene>
    <name evidence="5" type="ORF">ONE63_005087</name>
</gene>
<evidence type="ECO:0000313" key="6">
    <source>
        <dbReference type="Proteomes" id="UP001075354"/>
    </source>
</evidence>
<keyword evidence="2" id="KW-0399">Innate immunity</keyword>
<organism evidence="5 6">
    <name type="scientific">Megalurothrips usitatus</name>
    <name type="common">bean blossom thrips</name>
    <dbReference type="NCBI Taxonomy" id="439358"/>
    <lineage>
        <taxon>Eukaryota</taxon>
        <taxon>Metazoa</taxon>
        <taxon>Ecdysozoa</taxon>
        <taxon>Arthropoda</taxon>
        <taxon>Hexapoda</taxon>
        <taxon>Insecta</taxon>
        <taxon>Pterygota</taxon>
        <taxon>Neoptera</taxon>
        <taxon>Paraneoptera</taxon>
        <taxon>Thysanoptera</taxon>
        <taxon>Terebrantia</taxon>
        <taxon>Thripoidea</taxon>
        <taxon>Thripidae</taxon>
        <taxon>Megalurothrips</taxon>
    </lineage>
</organism>
<evidence type="ECO:0000256" key="3">
    <source>
        <dbReference type="ARBA" id="ARBA00022859"/>
    </source>
</evidence>
<evidence type="ECO:0000313" key="5">
    <source>
        <dbReference type="EMBL" id="KAJ1530156.1"/>
    </source>
</evidence>
<dbReference type="PANTHER" id="PTHR11022:SF74">
    <property type="entry name" value="PEPTIDOGLYCAN-RECOGNITION PROTEIN SA"/>
    <property type="match status" value="1"/>
</dbReference>
<protein>
    <recommendedName>
        <fullName evidence="4">Peptidoglycan recognition protein family domain-containing protein</fullName>
    </recommendedName>
</protein>
<dbReference type="SMART" id="SM00701">
    <property type="entry name" value="PGRP"/>
    <property type="match status" value="1"/>
</dbReference>
<dbReference type="InterPro" id="IPR006619">
    <property type="entry name" value="PGRP_domain_met/bac"/>
</dbReference>
<keyword evidence="3" id="KW-0391">Immunity</keyword>
<evidence type="ECO:0000259" key="4">
    <source>
        <dbReference type="SMART" id="SM00701"/>
    </source>
</evidence>
<feature type="domain" description="Peptidoglycan recognition protein family" evidence="4">
    <location>
        <begin position="1"/>
        <end position="79"/>
    </location>
</feature>
<dbReference type="SUPFAM" id="SSF55846">
    <property type="entry name" value="N-acetylmuramoyl-L-alanine amidase-like"/>
    <property type="match status" value="1"/>
</dbReference>
<dbReference type="InterPro" id="IPR002502">
    <property type="entry name" value="Amidase_domain"/>
</dbReference>
<dbReference type="GO" id="GO:0045087">
    <property type="term" value="P:innate immune response"/>
    <property type="evidence" value="ECO:0007669"/>
    <property type="project" value="UniProtKB-KW"/>
</dbReference>